<sequence>MRTASIALFACGLVFAASEARAACGCTGMSVARTSGNTQIICSSNNFDDFDECTKRSGTSRTVCTSTYEYVCPVGVNSEDWGADEPEQKTGFGVTATLTGTASECTSGQLLAMTITGNGGTEDNPNINPTDSTGAPGELVTGVTFDVDNDATHLFPAYPIGGGTATNPKFGGDNYRWSDEADVLIERKDGLYRWWDNTDQGKEDKDEDASWRYKFVSWVRGSSGQPSCSCSFDISVDWGSDEDPDTTYTQDTDYSSRCNW</sequence>
<dbReference type="RefSeq" id="WP_307152983.1">
    <property type="nucleotide sequence ID" value="NZ_JAUSUK010000001.1"/>
</dbReference>
<evidence type="ECO:0000313" key="2">
    <source>
        <dbReference type="EMBL" id="MDQ0324722.1"/>
    </source>
</evidence>
<comment type="caution">
    <text evidence="2">The sequence shown here is derived from an EMBL/GenBank/DDBJ whole genome shotgun (WGS) entry which is preliminary data.</text>
</comment>
<protein>
    <submittedName>
        <fullName evidence="2">Uncharacterized protein</fullName>
    </submittedName>
</protein>
<evidence type="ECO:0000256" key="1">
    <source>
        <dbReference type="SAM" id="SignalP"/>
    </source>
</evidence>
<proteinExistence type="predicted"/>
<dbReference type="EMBL" id="JAUSUK010000001">
    <property type="protein sequence ID" value="MDQ0324722.1"/>
    <property type="molecule type" value="Genomic_DNA"/>
</dbReference>
<keyword evidence="3" id="KW-1185">Reference proteome</keyword>
<feature type="signal peptide" evidence="1">
    <location>
        <begin position="1"/>
        <end position="22"/>
    </location>
</feature>
<dbReference type="Proteomes" id="UP001230253">
    <property type="component" value="Unassembled WGS sequence"/>
</dbReference>
<feature type="chain" id="PRO_5045252107" evidence="1">
    <location>
        <begin position="23"/>
        <end position="260"/>
    </location>
</feature>
<gene>
    <name evidence="2" type="ORF">J2R99_000571</name>
</gene>
<keyword evidence="1" id="KW-0732">Signal</keyword>
<reference evidence="2 3" key="1">
    <citation type="submission" date="2023-07" db="EMBL/GenBank/DDBJ databases">
        <title>Genomic Encyclopedia of Type Strains, Phase IV (KMG-IV): sequencing the most valuable type-strain genomes for metagenomic binning, comparative biology and taxonomic classification.</title>
        <authorList>
            <person name="Goeker M."/>
        </authorList>
    </citation>
    <scope>NUCLEOTIDE SEQUENCE [LARGE SCALE GENOMIC DNA]</scope>
    <source>
        <strain evidence="2 3">DSM 11549</strain>
    </source>
</reference>
<evidence type="ECO:0000313" key="3">
    <source>
        <dbReference type="Proteomes" id="UP001230253"/>
    </source>
</evidence>
<accession>A0ABU0C3B1</accession>
<organism evidence="2 3">
    <name type="scientific">Rhodopseudomonas julia</name>
    <dbReference type="NCBI Taxonomy" id="200617"/>
    <lineage>
        <taxon>Bacteria</taxon>
        <taxon>Pseudomonadati</taxon>
        <taxon>Pseudomonadota</taxon>
        <taxon>Alphaproteobacteria</taxon>
        <taxon>Hyphomicrobiales</taxon>
        <taxon>Nitrobacteraceae</taxon>
        <taxon>Rhodopseudomonas</taxon>
    </lineage>
</organism>
<name>A0ABU0C3B1_9BRAD</name>